<accession>N1PJ11</accession>
<dbReference type="EMBL" id="KB446541">
    <property type="protein sequence ID" value="EME42104.1"/>
    <property type="molecule type" value="Genomic_DNA"/>
</dbReference>
<sequence>MHILSAPAPKFYPANQHKPSISTDAPEAATQAVLNTVKLMEQVFEYLIPRQLLTTSHVCKIFNTVIKTSPSCQQALFQRPNPKTIPTTWSWNGPYPVKVQDAVEYIKVDEDKGFRQDEAMRIHYLNPLLLHLSDLGAFDQAIGS</sequence>
<dbReference type="Proteomes" id="UP000016933">
    <property type="component" value="Unassembled WGS sequence"/>
</dbReference>
<dbReference type="AlphaFoldDB" id="N1PJ11"/>
<dbReference type="Pfam" id="PF00646">
    <property type="entry name" value="F-box"/>
    <property type="match status" value="1"/>
</dbReference>
<gene>
    <name evidence="2" type="ORF">DOTSEDRAFT_81093</name>
</gene>
<evidence type="ECO:0000313" key="2">
    <source>
        <dbReference type="EMBL" id="EME42104.1"/>
    </source>
</evidence>
<feature type="domain" description="F-box" evidence="1">
    <location>
        <begin position="38"/>
        <end position="71"/>
    </location>
</feature>
<name>N1PJ11_DOTSN</name>
<dbReference type="OrthoDB" id="3643063at2759"/>
<dbReference type="CDD" id="cd09917">
    <property type="entry name" value="F-box_SF"/>
    <property type="match status" value="1"/>
</dbReference>
<dbReference type="InterPro" id="IPR001810">
    <property type="entry name" value="F-box_dom"/>
</dbReference>
<protein>
    <recommendedName>
        <fullName evidence="1">F-box domain-containing protein</fullName>
    </recommendedName>
</protein>
<dbReference type="InterPro" id="IPR036047">
    <property type="entry name" value="F-box-like_dom_sf"/>
</dbReference>
<organism evidence="2 3">
    <name type="scientific">Dothistroma septosporum (strain NZE10 / CBS 128990)</name>
    <name type="common">Red band needle blight fungus</name>
    <name type="synonym">Mycosphaerella pini</name>
    <dbReference type="NCBI Taxonomy" id="675120"/>
    <lineage>
        <taxon>Eukaryota</taxon>
        <taxon>Fungi</taxon>
        <taxon>Dikarya</taxon>
        <taxon>Ascomycota</taxon>
        <taxon>Pezizomycotina</taxon>
        <taxon>Dothideomycetes</taxon>
        <taxon>Dothideomycetidae</taxon>
        <taxon>Mycosphaerellales</taxon>
        <taxon>Mycosphaerellaceae</taxon>
        <taxon>Dothistroma</taxon>
    </lineage>
</organism>
<proteinExistence type="predicted"/>
<dbReference type="SUPFAM" id="SSF81383">
    <property type="entry name" value="F-box domain"/>
    <property type="match status" value="1"/>
</dbReference>
<keyword evidence="3" id="KW-1185">Reference proteome</keyword>
<dbReference type="HOGENOM" id="CLU_1796435_0_0_1"/>
<evidence type="ECO:0000259" key="1">
    <source>
        <dbReference type="Pfam" id="PF00646"/>
    </source>
</evidence>
<reference evidence="2 3" key="2">
    <citation type="journal article" date="2012" name="PLoS Pathog.">
        <title>Diverse lifestyles and strategies of plant pathogenesis encoded in the genomes of eighteen Dothideomycetes fungi.</title>
        <authorList>
            <person name="Ohm R.A."/>
            <person name="Feau N."/>
            <person name="Henrissat B."/>
            <person name="Schoch C.L."/>
            <person name="Horwitz B.A."/>
            <person name="Barry K.W."/>
            <person name="Condon B.J."/>
            <person name="Copeland A.C."/>
            <person name="Dhillon B."/>
            <person name="Glaser F."/>
            <person name="Hesse C.N."/>
            <person name="Kosti I."/>
            <person name="LaButti K."/>
            <person name="Lindquist E.A."/>
            <person name="Lucas S."/>
            <person name="Salamov A.A."/>
            <person name="Bradshaw R.E."/>
            <person name="Ciuffetti L."/>
            <person name="Hamelin R.C."/>
            <person name="Kema G.H.J."/>
            <person name="Lawrence C."/>
            <person name="Scott J.A."/>
            <person name="Spatafora J.W."/>
            <person name="Turgeon B.G."/>
            <person name="de Wit P.J.G.M."/>
            <person name="Zhong S."/>
            <person name="Goodwin S.B."/>
            <person name="Grigoriev I.V."/>
        </authorList>
    </citation>
    <scope>NUCLEOTIDE SEQUENCE [LARGE SCALE GENOMIC DNA]</scope>
    <source>
        <strain evidence="3">NZE10 / CBS 128990</strain>
    </source>
</reference>
<reference evidence="3" key="1">
    <citation type="journal article" date="2012" name="PLoS Genet.">
        <title>The genomes of the fungal plant pathogens Cladosporium fulvum and Dothistroma septosporum reveal adaptation to different hosts and lifestyles but also signatures of common ancestry.</title>
        <authorList>
            <person name="de Wit P.J.G.M."/>
            <person name="van der Burgt A."/>
            <person name="Oekmen B."/>
            <person name="Stergiopoulos I."/>
            <person name="Abd-Elsalam K.A."/>
            <person name="Aerts A.L."/>
            <person name="Bahkali A.H."/>
            <person name="Beenen H.G."/>
            <person name="Chettri P."/>
            <person name="Cox M.P."/>
            <person name="Datema E."/>
            <person name="de Vries R.P."/>
            <person name="Dhillon B."/>
            <person name="Ganley A.R."/>
            <person name="Griffiths S.A."/>
            <person name="Guo Y."/>
            <person name="Hamelin R.C."/>
            <person name="Henrissat B."/>
            <person name="Kabir M.S."/>
            <person name="Jashni M.K."/>
            <person name="Kema G."/>
            <person name="Klaubauf S."/>
            <person name="Lapidus A."/>
            <person name="Levasseur A."/>
            <person name="Lindquist E."/>
            <person name="Mehrabi R."/>
            <person name="Ohm R.A."/>
            <person name="Owen T.J."/>
            <person name="Salamov A."/>
            <person name="Schwelm A."/>
            <person name="Schijlen E."/>
            <person name="Sun H."/>
            <person name="van den Burg H.A."/>
            <person name="van Ham R.C.H.J."/>
            <person name="Zhang S."/>
            <person name="Goodwin S.B."/>
            <person name="Grigoriev I.V."/>
            <person name="Collemare J."/>
            <person name="Bradshaw R.E."/>
        </authorList>
    </citation>
    <scope>NUCLEOTIDE SEQUENCE [LARGE SCALE GENOMIC DNA]</scope>
    <source>
        <strain evidence="3">NZE10 / CBS 128990</strain>
    </source>
</reference>
<evidence type="ECO:0000313" key="3">
    <source>
        <dbReference type="Proteomes" id="UP000016933"/>
    </source>
</evidence>